<evidence type="ECO:0000256" key="4">
    <source>
        <dbReference type="ARBA" id="ARBA00022801"/>
    </source>
</evidence>
<dbReference type="Gene3D" id="3.30.540.10">
    <property type="entry name" value="Fructose-1,6-Bisphosphatase, subunit A, domain 1"/>
    <property type="match status" value="1"/>
</dbReference>
<dbReference type="Pfam" id="PF03320">
    <property type="entry name" value="FBPase_glpX"/>
    <property type="match status" value="1"/>
</dbReference>
<evidence type="ECO:0000256" key="7">
    <source>
        <dbReference type="ARBA" id="ARBA00024331"/>
    </source>
</evidence>
<comment type="catalytic activity">
    <reaction evidence="1">
        <text>beta-D-fructose 1,6-bisphosphate + H2O = beta-D-fructose 6-phosphate + phosphate</text>
        <dbReference type="Rhea" id="RHEA:11064"/>
        <dbReference type="ChEBI" id="CHEBI:15377"/>
        <dbReference type="ChEBI" id="CHEBI:32966"/>
        <dbReference type="ChEBI" id="CHEBI:43474"/>
        <dbReference type="ChEBI" id="CHEBI:57634"/>
        <dbReference type="EC" id="3.1.3.11"/>
    </reaction>
</comment>
<feature type="binding site" evidence="9">
    <location>
        <position position="87"/>
    </location>
    <ligand>
        <name>Mn(2+)</name>
        <dbReference type="ChEBI" id="CHEBI:29035"/>
        <label>2</label>
    </ligand>
</feature>
<feature type="binding site" evidence="9">
    <location>
        <position position="90"/>
    </location>
    <ligand>
        <name>Mn(2+)</name>
        <dbReference type="ChEBI" id="CHEBI:29035"/>
        <label>2</label>
    </ligand>
</feature>
<name>A0AAW9MTP2_9FIRM</name>
<feature type="binding site" evidence="9">
    <location>
        <position position="33"/>
    </location>
    <ligand>
        <name>Mn(2+)</name>
        <dbReference type="ChEBI" id="CHEBI:29035"/>
        <label>1</label>
    </ligand>
</feature>
<keyword evidence="6 8" id="KW-0119">Carbohydrate metabolism</keyword>
<dbReference type="GO" id="GO:0005829">
    <property type="term" value="C:cytosol"/>
    <property type="evidence" value="ECO:0007669"/>
    <property type="project" value="TreeGrafter"/>
</dbReference>
<evidence type="ECO:0000256" key="6">
    <source>
        <dbReference type="ARBA" id="ARBA00023277"/>
    </source>
</evidence>
<dbReference type="GO" id="GO:0006094">
    <property type="term" value="P:gluconeogenesis"/>
    <property type="evidence" value="ECO:0007669"/>
    <property type="project" value="InterPro"/>
</dbReference>
<dbReference type="SUPFAM" id="SSF56655">
    <property type="entry name" value="Carbohydrate phosphatase"/>
    <property type="match status" value="1"/>
</dbReference>
<dbReference type="CDD" id="cd01516">
    <property type="entry name" value="FBPase_glpX"/>
    <property type="match status" value="1"/>
</dbReference>
<comment type="similarity">
    <text evidence="2 8">Belongs to the FBPase class 2 family.</text>
</comment>
<dbReference type="FunFam" id="3.40.190.90:FF:000001">
    <property type="entry name" value="Fructose-1,6-bisphosphatase"/>
    <property type="match status" value="1"/>
</dbReference>
<evidence type="ECO:0000256" key="3">
    <source>
        <dbReference type="ARBA" id="ARBA00022723"/>
    </source>
</evidence>
<dbReference type="GO" id="GO:0006071">
    <property type="term" value="P:glycerol metabolic process"/>
    <property type="evidence" value="ECO:0007669"/>
    <property type="project" value="InterPro"/>
</dbReference>
<dbReference type="GO" id="GO:0030388">
    <property type="term" value="P:fructose 1,6-bisphosphate metabolic process"/>
    <property type="evidence" value="ECO:0007669"/>
    <property type="project" value="TreeGrafter"/>
</dbReference>
<dbReference type="PIRSF" id="PIRSF004532">
    <property type="entry name" value="GlpX"/>
    <property type="match status" value="1"/>
</dbReference>
<dbReference type="PANTHER" id="PTHR30447">
    <property type="entry name" value="FRUCTOSE-1,6-BISPHOSPHATASE CLASS 2"/>
    <property type="match status" value="1"/>
</dbReference>
<evidence type="ECO:0000256" key="5">
    <source>
        <dbReference type="ARBA" id="ARBA00023211"/>
    </source>
</evidence>
<sequence>MDRNLTINLVRVTEAAAILSSTYQGRGDKNGADQAAVDGMRSMLEDLDMDGIVVIGEGEMDEAPMLYIGEKVGRADEASEKVDIAVDPVDGTDLVAKGENNAIAVIAAAPRGTLLHAPDMYMDKIAAGPKAVDAVHIDLPIEVNLRRLSKALNKDVSELVVAVLDRPRHEELIKKIRETGARIKLFGAGDIATAISTCMDESNIDLMVGIGGAPEGVIAAAAIKAMGGVFQGRLMPSNEEETKRCSEMGITDLNHVLDIDDLVKGKDCMFAATGVTDGDFLKGVRQLSGGKVKTYSVVMRAETGTIRFIDAIHNLDRKPEYALKSDHVKVRRLD</sequence>
<dbReference type="NCBIfam" id="TIGR00330">
    <property type="entry name" value="glpX"/>
    <property type="match status" value="1"/>
</dbReference>
<evidence type="ECO:0000256" key="8">
    <source>
        <dbReference type="PIRNR" id="PIRNR004532"/>
    </source>
</evidence>
<proteinExistence type="inferred from homology"/>
<organism evidence="10 11">
    <name type="scientific">Citroniella saccharovorans</name>
    <dbReference type="NCBI Taxonomy" id="2053367"/>
    <lineage>
        <taxon>Bacteria</taxon>
        <taxon>Bacillati</taxon>
        <taxon>Bacillota</taxon>
        <taxon>Tissierellia</taxon>
        <taxon>Tissierellales</taxon>
        <taxon>Peptoniphilaceae</taxon>
        <taxon>Citroniella</taxon>
    </lineage>
</organism>
<dbReference type="PANTHER" id="PTHR30447:SF0">
    <property type="entry name" value="FRUCTOSE-1,6-BISPHOSPHATASE 1 CLASS 2-RELATED"/>
    <property type="match status" value="1"/>
</dbReference>
<dbReference type="InterPro" id="IPR004464">
    <property type="entry name" value="FBPase_class-2/SBPase"/>
</dbReference>
<evidence type="ECO:0000313" key="11">
    <source>
        <dbReference type="Proteomes" id="UP001357733"/>
    </source>
</evidence>
<dbReference type="Gene3D" id="3.40.190.90">
    <property type="match status" value="1"/>
</dbReference>
<dbReference type="GO" id="GO:0046872">
    <property type="term" value="F:metal ion binding"/>
    <property type="evidence" value="ECO:0007669"/>
    <property type="project" value="UniProtKB-KW"/>
</dbReference>
<keyword evidence="3 9" id="KW-0479">Metal-binding</keyword>
<gene>
    <name evidence="10" type="primary">glpX</name>
    <name evidence="10" type="ORF">VLK81_05035</name>
</gene>
<evidence type="ECO:0000256" key="2">
    <source>
        <dbReference type="ARBA" id="ARBA00008989"/>
    </source>
</evidence>
<dbReference type="Proteomes" id="UP001357733">
    <property type="component" value="Unassembled WGS sequence"/>
</dbReference>
<keyword evidence="4 10" id="KW-0378">Hydrolase</keyword>
<reference evidence="10 11" key="1">
    <citation type="submission" date="2024-01" db="EMBL/GenBank/DDBJ databases">
        <title>Complete genome sequence of Citroniella saccharovorans strain M6.X9, isolated from human fecal sample.</title>
        <authorList>
            <person name="Cheng G."/>
            <person name="Westerholm M."/>
            <person name="Schnurer A."/>
        </authorList>
    </citation>
    <scope>NUCLEOTIDE SEQUENCE [LARGE SCALE GENOMIC DNA]</scope>
    <source>
        <strain evidence="10 11">DSM 29873</strain>
    </source>
</reference>
<comment type="pathway">
    <text evidence="7">Carbohydrate biosynthesis.</text>
</comment>
<dbReference type="RefSeq" id="WP_324619577.1">
    <property type="nucleotide sequence ID" value="NZ_JAYKOT010000003.1"/>
</dbReference>
<evidence type="ECO:0000313" key="10">
    <source>
        <dbReference type="EMBL" id="MEB3429385.1"/>
    </source>
</evidence>
<protein>
    <recommendedName>
        <fullName evidence="8">Fructose-1,6-bisphosphatase</fullName>
    </recommendedName>
</protein>
<accession>A0AAW9MTP2</accession>
<evidence type="ECO:0000256" key="9">
    <source>
        <dbReference type="PIRSR" id="PIRSR004532-1"/>
    </source>
</evidence>
<comment type="caution">
    <text evidence="10">The sequence shown here is derived from an EMBL/GenBank/DDBJ whole genome shotgun (WGS) entry which is preliminary data.</text>
</comment>
<dbReference type="GO" id="GO:0042132">
    <property type="term" value="F:fructose 1,6-bisphosphate 1-phosphatase activity"/>
    <property type="evidence" value="ECO:0007669"/>
    <property type="project" value="UniProtKB-EC"/>
</dbReference>
<comment type="cofactor">
    <cofactor evidence="9">
        <name>Mn(2+)</name>
        <dbReference type="ChEBI" id="CHEBI:29035"/>
    </cofactor>
</comment>
<evidence type="ECO:0000256" key="1">
    <source>
        <dbReference type="ARBA" id="ARBA00001273"/>
    </source>
</evidence>
<feature type="binding site" evidence="9">
    <location>
        <position position="57"/>
    </location>
    <ligand>
        <name>Mn(2+)</name>
        <dbReference type="ChEBI" id="CHEBI:29035"/>
        <label>1</label>
    </ligand>
</feature>
<dbReference type="AlphaFoldDB" id="A0AAW9MTP2"/>
<keyword evidence="11" id="KW-1185">Reference proteome</keyword>
<keyword evidence="5 9" id="KW-0464">Manganese</keyword>
<feature type="binding site" evidence="9">
    <location>
        <position position="215"/>
    </location>
    <ligand>
        <name>Mn(2+)</name>
        <dbReference type="ChEBI" id="CHEBI:29035"/>
        <label>2</label>
    </ligand>
</feature>
<dbReference type="EMBL" id="JAYKOT010000003">
    <property type="protein sequence ID" value="MEB3429385.1"/>
    <property type="molecule type" value="Genomic_DNA"/>
</dbReference>